<evidence type="ECO:0000313" key="2">
    <source>
        <dbReference type="Proteomes" id="UP000634919"/>
    </source>
</evidence>
<dbReference type="Proteomes" id="UP000634919">
    <property type="component" value="Unassembled WGS sequence"/>
</dbReference>
<sequence length="118" mass="13031">MAGHFNFIKGGEMMRRIVCTVAAALLLSGCLLESVGPVNRNEKHFSADWVKEGMTREGRQAAWVECGGAASGRYGYEIQNGQSHKDFFEGLNAHVTQINACMKKLGYTHLNDCDARCF</sequence>
<accession>A0ABR8SF31</accession>
<organism evidence="1 2">
    <name type="scientific">Comamonas avium</name>
    <dbReference type="NCBI Taxonomy" id="2762231"/>
    <lineage>
        <taxon>Bacteria</taxon>
        <taxon>Pseudomonadati</taxon>
        <taxon>Pseudomonadota</taxon>
        <taxon>Betaproteobacteria</taxon>
        <taxon>Burkholderiales</taxon>
        <taxon>Comamonadaceae</taxon>
        <taxon>Comamonas</taxon>
    </lineage>
</organism>
<proteinExistence type="predicted"/>
<dbReference type="EMBL" id="JACSQK010000009">
    <property type="protein sequence ID" value="MBD7962040.1"/>
    <property type="molecule type" value="Genomic_DNA"/>
</dbReference>
<keyword evidence="2" id="KW-1185">Reference proteome</keyword>
<dbReference type="RefSeq" id="WP_191724460.1">
    <property type="nucleotide sequence ID" value="NZ_JACSQK010000009.1"/>
</dbReference>
<gene>
    <name evidence="1" type="ORF">H9646_16335</name>
</gene>
<reference evidence="1 2" key="1">
    <citation type="submission" date="2020-08" db="EMBL/GenBank/DDBJ databases">
        <title>A Genomic Blueprint of the Chicken Gut Microbiome.</title>
        <authorList>
            <person name="Gilroy R."/>
            <person name="Ravi A."/>
            <person name="Getino M."/>
            <person name="Pursley I."/>
            <person name="Horton D.L."/>
            <person name="Alikhan N.-F."/>
            <person name="Baker D."/>
            <person name="Gharbi K."/>
            <person name="Hall N."/>
            <person name="Watson M."/>
            <person name="Adriaenssens E.M."/>
            <person name="Foster-Nyarko E."/>
            <person name="Jarju S."/>
            <person name="Secka A."/>
            <person name="Antonio M."/>
            <person name="Oren A."/>
            <person name="Chaudhuri R."/>
            <person name="La Ragione R.M."/>
            <person name="Hildebrand F."/>
            <person name="Pallen M.J."/>
        </authorList>
    </citation>
    <scope>NUCLEOTIDE SEQUENCE [LARGE SCALE GENOMIC DNA]</scope>
    <source>
        <strain evidence="1 2">Sa2CVA6</strain>
    </source>
</reference>
<evidence type="ECO:0000313" key="1">
    <source>
        <dbReference type="EMBL" id="MBD7962040.1"/>
    </source>
</evidence>
<protein>
    <recommendedName>
        <fullName evidence="3">Lipoprotein</fullName>
    </recommendedName>
</protein>
<evidence type="ECO:0008006" key="3">
    <source>
        <dbReference type="Google" id="ProtNLM"/>
    </source>
</evidence>
<comment type="caution">
    <text evidence="1">The sequence shown here is derived from an EMBL/GenBank/DDBJ whole genome shotgun (WGS) entry which is preliminary data.</text>
</comment>
<name>A0ABR8SF31_9BURK</name>